<dbReference type="RefSeq" id="XP_002115675.1">
    <property type="nucleotide sequence ID" value="XM_002115639.1"/>
</dbReference>
<dbReference type="SUPFAM" id="SSF47986">
    <property type="entry name" value="DEATH domain"/>
    <property type="match status" value="1"/>
</dbReference>
<dbReference type="SUPFAM" id="SSF69322">
    <property type="entry name" value="Tricorn protease domain 2"/>
    <property type="match status" value="1"/>
</dbReference>
<dbReference type="Gene3D" id="1.10.10.10">
    <property type="entry name" value="Winged helix-like DNA-binding domain superfamily/Winged helix DNA-binding domain"/>
    <property type="match status" value="1"/>
</dbReference>
<dbReference type="GO" id="GO:0007165">
    <property type="term" value="P:signal transduction"/>
    <property type="evidence" value="ECO:0007669"/>
    <property type="project" value="InterPro"/>
</dbReference>
<name>B3S5G6_TRIAD</name>
<protein>
    <recommendedName>
        <fullName evidence="2">Death domain-containing protein</fullName>
    </recommendedName>
</protein>
<dbReference type="Gene3D" id="1.25.40.370">
    <property type="match status" value="1"/>
</dbReference>
<evidence type="ECO:0000259" key="2">
    <source>
        <dbReference type="PROSITE" id="PS50017"/>
    </source>
</evidence>
<dbReference type="InterPro" id="IPR000488">
    <property type="entry name" value="Death_dom"/>
</dbReference>
<keyword evidence="4" id="KW-1185">Reference proteome</keyword>
<gene>
    <name evidence="3" type="ORF">TRIADDRAFT_59608</name>
</gene>
<dbReference type="CTD" id="6756886"/>
<dbReference type="SUPFAM" id="SSF52540">
    <property type="entry name" value="P-loop containing nucleoside triphosphate hydrolases"/>
    <property type="match status" value="1"/>
</dbReference>
<dbReference type="PANTHER" id="PTHR22845:SF5">
    <property type="entry name" value="APOPTOTIC PROTEASE-ACTIVATING FACTOR 1"/>
    <property type="match status" value="1"/>
</dbReference>
<dbReference type="PANTHER" id="PTHR22845">
    <property type="entry name" value="APOPTOTIC PROTEASE-ACTIVATING FACTOR 1"/>
    <property type="match status" value="1"/>
</dbReference>
<dbReference type="STRING" id="10228.B3S5G6"/>
<reference evidence="3 4" key="1">
    <citation type="journal article" date="2008" name="Nature">
        <title>The Trichoplax genome and the nature of placozoans.</title>
        <authorList>
            <person name="Srivastava M."/>
            <person name="Begovic E."/>
            <person name="Chapman J."/>
            <person name="Putnam N.H."/>
            <person name="Hellsten U."/>
            <person name="Kawashima T."/>
            <person name="Kuo A."/>
            <person name="Mitros T."/>
            <person name="Salamov A."/>
            <person name="Carpenter M.L."/>
            <person name="Signorovitch A.Y."/>
            <person name="Moreno M.A."/>
            <person name="Kamm K."/>
            <person name="Grimwood J."/>
            <person name="Schmutz J."/>
            <person name="Shapiro H."/>
            <person name="Grigoriev I.V."/>
            <person name="Buss L.W."/>
            <person name="Schierwater B."/>
            <person name="Dellaporta S.L."/>
            <person name="Rokhsar D.S."/>
        </authorList>
    </citation>
    <scope>NUCLEOTIDE SEQUENCE [LARGE SCALE GENOMIC DNA]</scope>
    <source>
        <strain evidence="3 4">Grell-BS-1999</strain>
    </source>
</reference>
<dbReference type="KEGG" id="tad:TRIADDRAFT_59608"/>
<dbReference type="InterPro" id="IPR036388">
    <property type="entry name" value="WH-like_DNA-bd_sf"/>
</dbReference>
<dbReference type="PhylomeDB" id="B3S5G6"/>
<dbReference type="Proteomes" id="UP000009022">
    <property type="component" value="Unassembled WGS sequence"/>
</dbReference>
<dbReference type="EMBL" id="DS985251">
    <property type="protein sequence ID" value="EDV22038.1"/>
    <property type="molecule type" value="Genomic_DNA"/>
</dbReference>
<dbReference type="AlphaFoldDB" id="B3S5G6"/>
<dbReference type="InterPro" id="IPR041452">
    <property type="entry name" value="APAF1_C"/>
</dbReference>
<dbReference type="Gene3D" id="1.10.533.10">
    <property type="entry name" value="Death Domain, Fas"/>
    <property type="match status" value="1"/>
</dbReference>
<evidence type="ECO:0000313" key="4">
    <source>
        <dbReference type="Proteomes" id="UP000009022"/>
    </source>
</evidence>
<keyword evidence="1" id="KW-0677">Repeat</keyword>
<organism evidence="3 4">
    <name type="scientific">Trichoplax adhaerens</name>
    <name type="common">Trichoplax reptans</name>
    <dbReference type="NCBI Taxonomy" id="10228"/>
    <lineage>
        <taxon>Eukaryota</taxon>
        <taxon>Metazoa</taxon>
        <taxon>Placozoa</taxon>
        <taxon>Uniplacotomia</taxon>
        <taxon>Trichoplacea</taxon>
        <taxon>Trichoplacidae</taxon>
        <taxon>Trichoplax</taxon>
    </lineage>
</organism>
<dbReference type="InterPro" id="IPR015943">
    <property type="entry name" value="WD40/YVTN_repeat-like_dom_sf"/>
</dbReference>
<proteinExistence type="predicted"/>
<feature type="domain" description="Death" evidence="2">
    <location>
        <begin position="29"/>
        <end position="105"/>
    </location>
</feature>
<evidence type="ECO:0000313" key="3">
    <source>
        <dbReference type="EMBL" id="EDV22038.1"/>
    </source>
</evidence>
<dbReference type="GeneID" id="6756886"/>
<accession>B3S5G6</accession>
<dbReference type="InParanoid" id="B3S5G6"/>
<sequence>MKLLYIFMTYEVATLNLAFHYLMSVHLTDRSTFHIIANKIGSDWSRLLSELSQLSEIKISDQGFSNDQVISCLIAWYNKNGGEIAIDMIIEKLLAIDRYDIVHLIGYRRRNHSSFLGYILRSLPPISNDQYILRVDTTCDICNILQKIHQQGGHLIVHGRSGSDEMERSNALFVFDDLWDESYYQYLTFANQSVTTSRFNISENNLTVIRIEAPAILTDHEAIDLLSKHGSFQDLEIKLENLLFAVVDKSEKNPFILDLMGALLRQNSEICDNLISETHGIDNIYNNTYGAKEIINLSIQQLDDNQRQRFRCLGVFRPVQITISSVAAIWKCSQDEAIHLLQYFHQRRLVKYLKLKATIYLHDLVIDYLQKPEDSSEVSEYYSRELNRKLIGGYKWQCEGNWHLIQNDNYYHQYLVYDAIHAEADELLDTLFRDFNWIAAHVNEVKSLHYLDFSLQEYIHYLVRKRQSTTNIQELLYLFRRYDGILDWASLDVVQFLLNCSRKGSWIANRATELARTNIKINKGAYYSIIAYTSENIEESSFKTSKHFGLYESDVLPRCCKSRKNNFRIVGISQQFENCNIIVKAYINDSKDQQFKEVFRLDLGNRLISEVRISPDGQLVAYGIYRSHDILEWKVLNIDSQCPVKFAINSSQISRTVDSIICHTLEFCPELDSNPLLVACKDKEIVIWNLNHVESQKELKVYPYMSVKADCSRDESNQQLSCDYCLTCIKYINQNPSIFVLAYEVFNLHDSVINNHGKLILRFVNETNKELLHQRFSERLQDIAISDDHERIAIGMSSEGQDPSTLAGKVVIYKVDSRRIVPYLMAETVEYFMGLVFTSPSHLLYFTSSESYRQSAIGIGLSNDMQWQNVTNGPQSESSYTEDNLKVIDCSCTFCSEKPVASLFFHNEEKSYFLLKIWEGMNLQQSLEYMMDQKIASQLCFIFGEYEQTILVGYSSRILFYEPFGRLYYIEIQSTKVYLKSLNCDLDKIEVLFSRYREEENTVILVLRVLYKVEQLIIIRVGDFGNEQEIFYGENTLSGKIDIIYCDGDNLITRQYMEEGVRQYKIQWFTLGQDCTSIKSPYSHTLDSSMERIVCKMTVPIHPSSELTFIAKSLDCSRWDDAIETWGEANAHILAMYASIDAKELFLIVRGKQTVLLDHRLRVLMKGYEKNMQRLPFRPYLQDIDSLWSSDYFIALDRWKSIIYFYDRFAMKLLNVIHIPYYQPWKVCFNPQQCLLICCQQSQYNNCLIQSINLMASSQDEYYGL</sequence>
<dbReference type="PROSITE" id="PS50017">
    <property type="entry name" value="DEATH_DOMAIN"/>
    <property type="match status" value="1"/>
</dbReference>
<dbReference type="Gene3D" id="2.130.10.10">
    <property type="entry name" value="YVTN repeat-like/Quinoprotein amine dehydrogenase"/>
    <property type="match status" value="1"/>
</dbReference>
<dbReference type="InterPro" id="IPR027417">
    <property type="entry name" value="P-loop_NTPase"/>
</dbReference>
<dbReference type="CDD" id="cd01670">
    <property type="entry name" value="Death"/>
    <property type="match status" value="1"/>
</dbReference>
<dbReference type="GO" id="GO:0043531">
    <property type="term" value="F:ADP binding"/>
    <property type="evidence" value="ECO:0007669"/>
    <property type="project" value="InterPro"/>
</dbReference>
<evidence type="ECO:0000256" key="1">
    <source>
        <dbReference type="ARBA" id="ARBA00022737"/>
    </source>
</evidence>
<dbReference type="HOGENOM" id="CLU_264467_0_0_1"/>
<dbReference type="GO" id="GO:0005829">
    <property type="term" value="C:cytosol"/>
    <property type="evidence" value="ECO:0007669"/>
    <property type="project" value="UniProtKB-ARBA"/>
</dbReference>
<dbReference type="GO" id="GO:0006915">
    <property type="term" value="P:apoptotic process"/>
    <property type="evidence" value="ECO:0007669"/>
    <property type="project" value="UniProtKB-KW"/>
</dbReference>
<dbReference type="InterPro" id="IPR011029">
    <property type="entry name" value="DEATH-like_dom_sf"/>
</dbReference>
<dbReference type="Pfam" id="PF17908">
    <property type="entry name" value="APAF1_C"/>
    <property type="match status" value="1"/>
</dbReference>
<dbReference type="OrthoDB" id="1357022at2759"/>